<dbReference type="Gene3D" id="3.40.50.2000">
    <property type="entry name" value="Glycogen Phosphorylase B"/>
    <property type="match status" value="2"/>
</dbReference>
<dbReference type="InterPro" id="IPR001296">
    <property type="entry name" value="Glyco_trans_1"/>
</dbReference>
<name>A0A238KYL5_9RHOB</name>
<dbReference type="CDD" id="cd03801">
    <property type="entry name" value="GT4_PimA-like"/>
    <property type="match status" value="1"/>
</dbReference>
<keyword evidence="3" id="KW-1185">Reference proteome</keyword>
<dbReference type="PANTHER" id="PTHR12526:SF627">
    <property type="entry name" value="D-RHAMNOSYLTRANSFERASE WBPZ"/>
    <property type="match status" value="1"/>
</dbReference>
<proteinExistence type="predicted"/>
<accession>A0A238KYL5</accession>
<dbReference type="Proteomes" id="UP000202922">
    <property type="component" value="Unassembled WGS sequence"/>
</dbReference>
<dbReference type="EC" id="2.4.1.250" evidence="2"/>
<keyword evidence="2" id="KW-0808">Transferase</keyword>
<evidence type="ECO:0000313" key="3">
    <source>
        <dbReference type="Proteomes" id="UP000202922"/>
    </source>
</evidence>
<protein>
    <submittedName>
        <fullName evidence="2">D-inositol 3-phosphate glycosyltransferase</fullName>
        <ecNumber evidence="2">2.4.1.250</ecNumber>
    </submittedName>
</protein>
<dbReference type="EMBL" id="FXYE01000002">
    <property type="protein sequence ID" value="SMX47292.1"/>
    <property type="molecule type" value="Genomic_DNA"/>
</dbReference>
<evidence type="ECO:0000313" key="2">
    <source>
        <dbReference type="EMBL" id="SMX47292.1"/>
    </source>
</evidence>
<dbReference type="Pfam" id="PF00534">
    <property type="entry name" value="Glycos_transf_1"/>
    <property type="match status" value="1"/>
</dbReference>
<dbReference type="SUPFAM" id="SSF53756">
    <property type="entry name" value="UDP-Glycosyltransferase/glycogen phosphorylase"/>
    <property type="match status" value="1"/>
</dbReference>
<gene>
    <name evidence="2" type="primary">mshA</name>
    <name evidence="2" type="ORF">COL8621_03401</name>
</gene>
<dbReference type="AlphaFoldDB" id="A0A238KYL5"/>
<feature type="domain" description="Glycosyl transferase family 1" evidence="1">
    <location>
        <begin position="194"/>
        <end position="363"/>
    </location>
</feature>
<dbReference type="OrthoDB" id="9801573at2"/>
<evidence type="ECO:0000259" key="1">
    <source>
        <dbReference type="Pfam" id="PF00534"/>
    </source>
</evidence>
<dbReference type="GO" id="GO:0102710">
    <property type="term" value="F:D-inositol-3-phosphate glycosyltransferase activity"/>
    <property type="evidence" value="ECO:0007669"/>
    <property type="project" value="UniProtKB-EC"/>
</dbReference>
<dbReference type="PANTHER" id="PTHR12526">
    <property type="entry name" value="GLYCOSYLTRANSFERASE"/>
    <property type="match status" value="1"/>
</dbReference>
<sequence>MKKISILYPFIGGPTVGGSHISALKMIAELDREKYDPKIVLHHTDGELGTYIHSLGLDYEVLPDIEIMAPKYSRTERNVSVLGYAFKTYGAIKAVLRRLDPDIVHTNDGRMHSNWVIPTKMSGRKFIWHNREGPSGTGVNKLAPLFADRILSVSYFSKPQKPIKSVDKIFSVIRSPFEFTKTVPDKAAAHSMIAKELNLPENSIFVGYFGGLNDRKRPLNFVRAVKEIQAEIPGRPVHGLLFGKVILPQSKLDERAMALAADLGIAEQVHLMGYRSPIEEYMAGVDALLITAVNEPFGRTLIEAMYLRTPVIATRHGGNPEAITDGETGFLVKPESPEAFAKPMADLMRDPTLLNRITEAAHNDAANNYGLKRTVDAVSKVYDELAGVSAPQGVSA</sequence>
<dbReference type="RefSeq" id="WP_093968417.1">
    <property type="nucleotide sequence ID" value="NZ_FXYE01000002.1"/>
</dbReference>
<keyword evidence="2" id="KW-0328">Glycosyltransferase</keyword>
<reference evidence="3" key="1">
    <citation type="submission" date="2017-05" db="EMBL/GenBank/DDBJ databases">
        <authorList>
            <person name="Rodrigo-Torres L."/>
            <person name="Arahal R. D."/>
            <person name="Lucena T."/>
        </authorList>
    </citation>
    <scope>NUCLEOTIDE SEQUENCE [LARGE SCALE GENOMIC DNA]</scope>
    <source>
        <strain evidence="3">CECT 8621</strain>
    </source>
</reference>
<organism evidence="2 3">
    <name type="scientific">Actibacterium lipolyticum</name>
    <dbReference type="NCBI Taxonomy" id="1524263"/>
    <lineage>
        <taxon>Bacteria</taxon>
        <taxon>Pseudomonadati</taxon>
        <taxon>Pseudomonadota</taxon>
        <taxon>Alphaproteobacteria</taxon>
        <taxon>Rhodobacterales</taxon>
        <taxon>Roseobacteraceae</taxon>
        <taxon>Actibacterium</taxon>
    </lineage>
</organism>